<keyword evidence="5" id="KW-0812">Transmembrane</keyword>
<dbReference type="PANTHER" id="PTHR32009">
    <property type="entry name" value="TMV RESISTANCE PROTEIN N-LIKE"/>
    <property type="match status" value="1"/>
</dbReference>
<evidence type="ECO:0000256" key="5">
    <source>
        <dbReference type="SAM" id="Phobius"/>
    </source>
</evidence>
<dbReference type="EC" id="3.2.2.6" evidence="1"/>
<evidence type="ECO:0000256" key="2">
    <source>
        <dbReference type="ARBA" id="ARBA00022801"/>
    </source>
</evidence>
<dbReference type="InterPro" id="IPR035897">
    <property type="entry name" value="Toll_tir_struct_dom_sf"/>
</dbReference>
<keyword evidence="5" id="KW-0472">Membrane</keyword>
<keyword evidence="5" id="KW-1133">Transmembrane helix</keyword>
<dbReference type="GO" id="GO:0061809">
    <property type="term" value="F:NAD+ nucleosidase activity, cyclic ADP-ribose generating"/>
    <property type="evidence" value="ECO:0007669"/>
    <property type="project" value="UniProtKB-EC"/>
</dbReference>
<organism evidence="7 8">
    <name type="scientific">Rubroshorea leprosula</name>
    <dbReference type="NCBI Taxonomy" id="152421"/>
    <lineage>
        <taxon>Eukaryota</taxon>
        <taxon>Viridiplantae</taxon>
        <taxon>Streptophyta</taxon>
        <taxon>Embryophyta</taxon>
        <taxon>Tracheophyta</taxon>
        <taxon>Spermatophyta</taxon>
        <taxon>Magnoliopsida</taxon>
        <taxon>eudicotyledons</taxon>
        <taxon>Gunneridae</taxon>
        <taxon>Pentapetalae</taxon>
        <taxon>rosids</taxon>
        <taxon>malvids</taxon>
        <taxon>Malvales</taxon>
        <taxon>Dipterocarpaceae</taxon>
        <taxon>Rubroshorea</taxon>
    </lineage>
</organism>
<evidence type="ECO:0000256" key="3">
    <source>
        <dbReference type="ARBA" id="ARBA00023027"/>
    </source>
</evidence>
<evidence type="ECO:0000256" key="4">
    <source>
        <dbReference type="ARBA" id="ARBA00047304"/>
    </source>
</evidence>
<dbReference type="EMBL" id="BPVZ01000029">
    <property type="protein sequence ID" value="GKV08566.1"/>
    <property type="molecule type" value="Genomic_DNA"/>
</dbReference>
<gene>
    <name evidence="7" type="ORF">SLEP1_g20179</name>
</gene>
<dbReference type="AlphaFoldDB" id="A0AAV5J7V2"/>
<sequence>MEEVNEIHLLQYFIYYSLWLLLPFYFISVHGRKYDVFISYRSQDVRHNFLTHLRCALKKGGFRVFVDENDIQRGCNIAAELPKAIQQSRVALVLLSENYADSGWCLDELVTILDCRERLGQIVLPIFFHVRPLNVRHQNGRFGDAFARLHGATVEEMEKRKNALYLITDLAGFNLRDVNG</sequence>
<evidence type="ECO:0000256" key="1">
    <source>
        <dbReference type="ARBA" id="ARBA00011982"/>
    </source>
</evidence>
<dbReference type="Gene3D" id="3.40.50.10140">
    <property type="entry name" value="Toll/interleukin-1 receptor homology (TIR) domain"/>
    <property type="match status" value="1"/>
</dbReference>
<dbReference type="InterPro" id="IPR000157">
    <property type="entry name" value="TIR_dom"/>
</dbReference>
<dbReference type="PROSITE" id="PS50104">
    <property type="entry name" value="TIR"/>
    <property type="match status" value="1"/>
</dbReference>
<evidence type="ECO:0000313" key="8">
    <source>
        <dbReference type="Proteomes" id="UP001054252"/>
    </source>
</evidence>
<comment type="caution">
    <text evidence="7">The sequence shown here is derived from an EMBL/GenBank/DDBJ whole genome shotgun (WGS) entry which is preliminary data.</text>
</comment>
<reference evidence="7 8" key="1">
    <citation type="journal article" date="2021" name="Commun. Biol.">
        <title>The genome of Shorea leprosula (Dipterocarpaceae) highlights the ecological relevance of drought in aseasonal tropical rainforests.</title>
        <authorList>
            <person name="Ng K.K.S."/>
            <person name="Kobayashi M.J."/>
            <person name="Fawcett J.A."/>
            <person name="Hatakeyama M."/>
            <person name="Paape T."/>
            <person name="Ng C.H."/>
            <person name="Ang C.C."/>
            <person name="Tnah L.H."/>
            <person name="Lee C.T."/>
            <person name="Nishiyama T."/>
            <person name="Sese J."/>
            <person name="O'Brien M.J."/>
            <person name="Copetti D."/>
            <person name="Mohd Noor M.I."/>
            <person name="Ong R.C."/>
            <person name="Putra M."/>
            <person name="Sireger I.Z."/>
            <person name="Indrioko S."/>
            <person name="Kosugi Y."/>
            <person name="Izuno A."/>
            <person name="Isagi Y."/>
            <person name="Lee S.L."/>
            <person name="Shimizu K.K."/>
        </authorList>
    </citation>
    <scope>NUCLEOTIDE SEQUENCE [LARGE SCALE GENOMIC DNA]</scope>
    <source>
        <strain evidence="7">214</strain>
    </source>
</reference>
<dbReference type="FunFam" id="3.40.50.10140:FF:000007">
    <property type="entry name" value="Disease resistance protein (TIR-NBS-LRR class)"/>
    <property type="match status" value="1"/>
</dbReference>
<dbReference type="SUPFAM" id="SSF52200">
    <property type="entry name" value="Toll/Interleukin receptor TIR domain"/>
    <property type="match status" value="1"/>
</dbReference>
<dbReference type="SMART" id="SM00255">
    <property type="entry name" value="TIR"/>
    <property type="match status" value="1"/>
</dbReference>
<feature type="transmembrane region" description="Helical" evidence="5">
    <location>
        <begin position="12"/>
        <end position="31"/>
    </location>
</feature>
<dbReference type="Pfam" id="PF01582">
    <property type="entry name" value="TIR"/>
    <property type="match status" value="1"/>
</dbReference>
<evidence type="ECO:0000313" key="7">
    <source>
        <dbReference type="EMBL" id="GKV08566.1"/>
    </source>
</evidence>
<dbReference type="GO" id="GO:0007165">
    <property type="term" value="P:signal transduction"/>
    <property type="evidence" value="ECO:0007669"/>
    <property type="project" value="InterPro"/>
</dbReference>
<proteinExistence type="predicted"/>
<accession>A0AAV5J7V2</accession>
<keyword evidence="8" id="KW-1185">Reference proteome</keyword>
<evidence type="ECO:0000259" key="6">
    <source>
        <dbReference type="PROSITE" id="PS50104"/>
    </source>
</evidence>
<dbReference type="Proteomes" id="UP001054252">
    <property type="component" value="Unassembled WGS sequence"/>
</dbReference>
<dbReference type="PANTHER" id="PTHR32009:SF39">
    <property type="entry name" value="TIR DOMAIN-CONTAINING PROTEIN"/>
    <property type="match status" value="1"/>
</dbReference>
<feature type="domain" description="TIR" evidence="6">
    <location>
        <begin position="32"/>
        <end position="180"/>
    </location>
</feature>
<keyword evidence="2" id="KW-0378">Hydrolase</keyword>
<keyword evidence="3" id="KW-0520">NAD</keyword>
<name>A0AAV5J7V2_9ROSI</name>
<protein>
    <recommendedName>
        <fullName evidence="1">ADP-ribosyl cyclase/cyclic ADP-ribose hydrolase</fullName>
        <ecNumber evidence="1">3.2.2.6</ecNumber>
    </recommendedName>
</protein>
<comment type="catalytic activity">
    <reaction evidence="4">
        <text>NAD(+) + H2O = ADP-D-ribose + nicotinamide + H(+)</text>
        <dbReference type="Rhea" id="RHEA:16301"/>
        <dbReference type="ChEBI" id="CHEBI:15377"/>
        <dbReference type="ChEBI" id="CHEBI:15378"/>
        <dbReference type="ChEBI" id="CHEBI:17154"/>
        <dbReference type="ChEBI" id="CHEBI:57540"/>
        <dbReference type="ChEBI" id="CHEBI:57967"/>
        <dbReference type="EC" id="3.2.2.6"/>
    </reaction>
    <physiologicalReaction direction="left-to-right" evidence="4">
        <dbReference type="Rhea" id="RHEA:16302"/>
    </physiologicalReaction>
</comment>